<organism evidence="1 2">
    <name type="scientific">Brachionus plicatilis</name>
    <name type="common">Marine rotifer</name>
    <name type="synonym">Brachionus muelleri</name>
    <dbReference type="NCBI Taxonomy" id="10195"/>
    <lineage>
        <taxon>Eukaryota</taxon>
        <taxon>Metazoa</taxon>
        <taxon>Spiralia</taxon>
        <taxon>Gnathifera</taxon>
        <taxon>Rotifera</taxon>
        <taxon>Eurotatoria</taxon>
        <taxon>Monogononta</taxon>
        <taxon>Pseudotrocha</taxon>
        <taxon>Ploima</taxon>
        <taxon>Brachionidae</taxon>
        <taxon>Brachionus</taxon>
    </lineage>
</organism>
<name>A0A3M7T1P4_BRAPC</name>
<accession>A0A3M7T1P4</accession>
<proteinExistence type="predicted"/>
<dbReference type="Proteomes" id="UP000276133">
    <property type="component" value="Unassembled WGS sequence"/>
</dbReference>
<evidence type="ECO:0000313" key="2">
    <source>
        <dbReference type="Proteomes" id="UP000276133"/>
    </source>
</evidence>
<gene>
    <name evidence="1" type="ORF">BpHYR1_019997</name>
</gene>
<protein>
    <submittedName>
        <fullName evidence="1">Uncharacterized protein</fullName>
    </submittedName>
</protein>
<comment type="caution">
    <text evidence="1">The sequence shown here is derived from an EMBL/GenBank/DDBJ whole genome shotgun (WGS) entry which is preliminary data.</text>
</comment>
<sequence length="73" mass="8585">MSLVKVIELLMLEQSNMESNYAKVSTGEQLSVPNLKQLKKNQNIKCLVDQYDKKRIELFIDGFHFLCFFKPFL</sequence>
<reference evidence="1 2" key="1">
    <citation type="journal article" date="2018" name="Sci. Rep.">
        <title>Genomic signatures of local adaptation to the degree of environmental predictability in rotifers.</title>
        <authorList>
            <person name="Franch-Gras L."/>
            <person name="Hahn C."/>
            <person name="Garcia-Roger E.M."/>
            <person name="Carmona M.J."/>
            <person name="Serra M."/>
            <person name="Gomez A."/>
        </authorList>
    </citation>
    <scope>NUCLEOTIDE SEQUENCE [LARGE SCALE GENOMIC DNA]</scope>
    <source>
        <strain evidence="1">HYR1</strain>
    </source>
</reference>
<keyword evidence="2" id="KW-1185">Reference proteome</keyword>
<dbReference type="EMBL" id="REGN01000437">
    <property type="protein sequence ID" value="RNA41912.1"/>
    <property type="molecule type" value="Genomic_DNA"/>
</dbReference>
<evidence type="ECO:0000313" key="1">
    <source>
        <dbReference type="EMBL" id="RNA41912.1"/>
    </source>
</evidence>
<dbReference type="AlphaFoldDB" id="A0A3M7T1P4"/>